<comment type="cofactor">
    <cofactor evidence="1">
        <name>FAD</name>
        <dbReference type="ChEBI" id="CHEBI:57692"/>
    </cofactor>
</comment>
<protein>
    <submittedName>
        <fullName evidence="10">2-octaprenyl-3-methyl-6-methoxy-1,4-benzoquinol hydroxylase</fullName>
    </submittedName>
</protein>
<keyword evidence="6" id="KW-0560">Oxidoreductase</keyword>
<comment type="similarity">
    <text evidence="3">Belongs to the UbiH/COQ6 family.</text>
</comment>
<gene>
    <name evidence="10" type="ORF">SAMN05216429_10255</name>
</gene>
<evidence type="ECO:0000256" key="7">
    <source>
        <dbReference type="ARBA" id="ARBA00023033"/>
    </source>
</evidence>
<keyword evidence="7" id="KW-0503">Monooxygenase</keyword>
<dbReference type="SUPFAM" id="SSF51905">
    <property type="entry name" value="FAD/NAD(P)-binding domain"/>
    <property type="match status" value="1"/>
</dbReference>
<evidence type="ECO:0000256" key="6">
    <source>
        <dbReference type="ARBA" id="ARBA00023002"/>
    </source>
</evidence>
<dbReference type="GO" id="GO:0008682">
    <property type="term" value="F:3-demethoxyubiquinol 3-hydroxylase activity"/>
    <property type="evidence" value="ECO:0007669"/>
    <property type="project" value="TreeGrafter"/>
</dbReference>
<dbReference type="GO" id="GO:0006744">
    <property type="term" value="P:ubiquinone biosynthetic process"/>
    <property type="evidence" value="ECO:0007669"/>
    <property type="project" value="UniProtKB-UniPathway"/>
</dbReference>
<comment type="subunit">
    <text evidence="8">Component of the Ubi complex metabolon, which regroups five ubiquinone biosynthesis proteins (UbiE, UbiF, UbiG, UbiH and UbiI) and two accessory factors (UbiK and the lipid-binding protein UbiJ).</text>
</comment>
<dbReference type="InterPro" id="IPR002938">
    <property type="entry name" value="FAD-bd"/>
</dbReference>
<comment type="pathway">
    <text evidence="2">Cofactor biosynthesis; ubiquinone biosynthesis.</text>
</comment>
<dbReference type="EMBL" id="FOSC01000002">
    <property type="protein sequence ID" value="SFJ34712.1"/>
    <property type="molecule type" value="Genomic_DNA"/>
</dbReference>
<reference evidence="10 11" key="1">
    <citation type="submission" date="2016-10" db="EMBL/GenBank/DDBJ databases">
        <authorList>
            <person name="de Groot N.N."/>
        </authorList>
    </citation>
    <scope>NUCLEOTIDE SEQUENCE [LARGE SCALE GENOMIC DNA]</scope>
    <source>
        <strain evidence="10 11">IBRC-M 10445</strain>
    </source>
</reference>
<dbReference type="AlphaFoldDB" id="A0A1I3QMF3"/>
<keyword evidence="11" id="KW-1185">Reference proteome</keyword>
<dbReference type="InterPro" id="IPR010971">
    <property type="entry name" value="UbiH/COQ6"/>
</dbReference>
<evidence type="ECO:0000256" key="5">
    <source>
        <dbReference type="ARBA" id="ARBA00022827"/>
    </source>
</evidence>
<evidence type="ECO:0000256" key="8">
    <source>
        <dbReference type="ARBA" id="ARBA00065734"/>
    </source>
</evidence>
<evidence type="ECO:0000313" key="10">
    <source>
        <dbReference type="EMBL" id="SFJ34712.1"/>
    </source>
</evidence>
<dbReference type="NCBIfam" id="TIGR01988">
    <property type="entry name" value="Ubi-OHases"/>
    <property type="match status" value="1"/>
</dbReference>
<dbReference type="UniPathway" id="UPA00232"/>
<evidence type="ECO:0000256" key="3">
    <source>
        <dbReference type="ARBA" id="ARBA00005349"/>
    </source>
</evidence>
<dbReference type="OrthoDB" id="9769565at2"/>
<proteinExistence type="inferred from homology"/>
<sequence length="436" mass="48215">MTQHFDIIITGGGMVGAALATGLGRQGHHVALIDLAEPAPFDPHSRPDIRVSALSAGSEDYLRSLGAWTAIPAMRATPYRRLGVWDAANHPITDRLPEDLNHVEFNADDLGTSHLGHIVENSVTRLALWQTAQQQDNVTLLTGQGISSLSQNDQMATIGLEDGTQLHARLVIGADGARSQLRELAGIGTHRDQYQQQAMVMSVRYRGEPQDITWQGFYPSGPRAFLPLHGAGEQHPGETWASLVWYDSPARHEELMAMDDRELMMELRHEFPASLPKLTHIDARACFPIARQHANQYYSGRVVLAGDAAHTINPLAGQGVNLGFQDAWCLQTLLEEARLNGTDPDRQSLLAQYEQQRRPANRRMMLTMDVFYHLFSNEIPPVHLLRNLGLGAARALPFARNRVARYAMGLEEPPAFNPAQLASRLPGFDSLFGQKS</sequence>
<dbReference type="InterPro" id="IPR036188">
    <property type="entry name" value="FAD/NAD-bd_sf"/>
</dbReference>
<dbReference type="PANTHER" id="PTHR43876:SF10">
    <property type="entry name" value="3-DEMETHOXYUBIQUINOL 3-HYDROXYLASE"/>
    <property type="match status" value="1"/>
</dbReference>
<dbReference type="Proteomes" id="UP000199445">
    <property type="component" value="Unassembled WGS sequence"/>
</dbReference>
<dbReference type="PANTHER" id="PTHR43876">
    <property type="entry name" value="UBIQUINONE BIOSYNTHESIS MONOOXYGENASE COQ6, MITOCHONDRIAL"/>
    <property type="match status" value="1"/>
</dbReference>
<evidence type="ECO:0000256" key="2">
    <source>
        <dbReference type="ARBA" id="ARBA00004749"/>
    </source>
</evidence>
<dbReference type="RefSeq" id="WP_091701126.1">
    <property type="nucleotide sequence ID" value="NZ_BMYN01000002.1"/>
</dbReference>
<evidence type="ECO:0000313" key="11">
    <source>
        <dbReference type="Proteomes" id="UP000199445"/>
    </source>
</evidence>
<feature type="domain" description="FAD-binding" evidence="9">
    <location>
        <begin position="6"/>
        <end position="365"/>
    </location>
</feature>
<evidence type="ECO:0000256" key="4">
    <source>
        <dbReference type="ARBA" id="ARBA00022630"/>
    </source>
</evidence>
<dbReference type="FunFam" id="3.50.50.60:FF:000021">
    <property type="entry name" value="Ubiquinone biosynthesis monooxygenase COQ6"/>
    <property type="match status" value="1"/>
</dbReference>
<keyword evidence="5" id="KW-0274">FAD</keyword>
<organism evidence="10 11">
    <name type="scientific">Marinobacter persicus</name>
    <dbReference type="NCBI Taxonomy" id="930118"/>
    <lineage>
        <taxon>Bacteria</taxon>
        <taxon>Pseudomonadati</taxon>
        <taxon>Pseudomonadota</taxon>
        <taxon>Gammaproteobacteria</taxon>
        <taxon>Pseudomonadales</taxon>
        <taxon>Marinobacteraceae</taxon>
        <taxon>Marinobacter</taxon>
    </lineage>
</organism>
<dbReference type="GO" id="GO:0110142">
    <property type="term" value="C:ubiquinone biosynthesis complex"/>
    <property type="evidence" value="ECO:0007669"/>
    <property type="project" value="UniProtKB-ARBA"/>
</dbReference>
<keyword evidence="4" id="KW-0285">Flavoprotein</keyword>
<name>A0A1I3QMF3_9GAMM</name>
<dbReference type="GO" id="GO:0071949">
    <property type="term" value="F:FAD binding"/>
    <property type="evidence" value="ECO:0007669"/>
    <property type="project" value="InterPro"/>
</dbReference>
<dbReference type="InterPro" id="IPR051205">
    <property type="entry name" value="UbiH/COQ6_monooxygenase"/>
</dbReference>
<evidence type="ECO:0000256" key="1">
    <source>
        <dbReference type="ARBA" id="ARBA00001974"/>
    </source>
</evidence>
<dbReference type="Gene3D" id="3.50.50.60">
    <property type="entry name" value="FAD/NAD(P)-binding domain"/>
    <property type="match status" value="2"/>
</dbReference>
<dbReference type="PRINTS" id="PR00420">
    <property type="entry name" value="RNGMNOXGNASE"/>
</dbReference>
<accession>A0A1I3QMF3</accession>
<evidence type="ECO:0000259" key="9">
    <source>
        <dbReference type="Pfam" id="PF01494"/>
    </source>
</evidence>
<dbReference type="Pfam" id="PF01494">
    <property type="entry name" value="FAD_binding_3"/>
    <property type="match status" value="1"/>
</dbReference>